<dbReference type="RefSeq" id="WP_148579068.1">
    <property type="nucleotide sequence ID" value="NZ_SDKK01000009.1"/>
</dbReference>
<protein>
    <recommendedName>
        <fullName evidence="4">Nucleotide-diphospho-sugar transferase domain-containing protein</fullName>
    </recommendedName>
</protein>
<feature type="transmembrane region" description="Helical" evidence="1">
    <location>
        <begin position="205"/>
        <end position="223"/>
    </location>
</feature>
<keyword evidence="1" id="KW-0812">Transmembrane</keyword>
<dbReference type="SUPFAM" id="SSF53448">
    <property type="entry name" value="Nucleotide-diphospho-sugar transferases"/>
    <property type="match status" value="1"/>
</dbReference>
<dbReference type="OrthoDB" id="9179616at2"/>
<gene>
    <name evidence="2" type="ORF">ETQ85_10795</name>
</gene>
<dbReference type="EMBL" id="SDKK01000009">
    <property type="protein sequence ID" value="TYC58368.1"/>
    <property type="molecule type" value="Genomic_DNA"/>
</dbReference>
<comment type="caution">
    <text evidence="2">The sequence shown here is derived from an EMBL/GenBank/DDBJ whole genome shotgun (WGS) entry which is preliminary data.</text>
</comment>
<keyword evidence="3" id="KW-1185">Reference proteome</keyword>
<organism evidence="2 3">
    <name type="scientific">Zoogloea oleivorans</name>
    <dbReference type="NCBI Taxonomy" id="1552750"/>
    <lineage>
        <taxon>Bacteria</taxon>
        <taxon>Pseudomonadati</taxon>
        <taxon>Pseudomonadota</taxon>
        <taxon>Betaproteobacteria</taxon>
        <taxon>Rhodocyclales</taxon>
        <taxon>Zoogloeaceae</taxon>
        <taxon>Zoogloea</taxon>
    </lineage>
</organism>
<evidence type="ECO:0000313" key="2">
    <source>
        <dbReference type="EMBL" id="TYC58368.1"/>
    </source>
</evidence>
<accession>A0A6C2CWE0</accession>
<evidence type="ECO:0000313" key="3">
    <source>
        <dbReference type="Proteomes" id="UP000389128"/>
    </source>
</evidence>
<sequence length="226" mass="25248">MKMDADGQMLNDVPGAPFLTCCFFTDSYAAEAEQLKASLEHTRTPYFLKRCPSRGYWEANTRIKPEFLRDCLQRFPGRDIVYLDADSVVRAPLMLFFDFPGDIGVFVAPAASGLSHRYLTGTLYLRNTPAVHAFVQDWIDAQNGMVLGVDQDSFTAAIEQNPALVIQPLPESYVKIFDRGAEPPVIEHFQASRGRVKLQRVIKKVRNVVLGGLVVAGAVWFASGWF</sequence>
<keyword evidence="1" id="KW-0472">Membrane</keyword>
<dbReference type="InterPro" id="IPR029044">
    <property type="entry name" value="Nucleotide-diphossugar_trans"/>
</dbReference>
<proteinExistence type="predicted"/>
<evidence type="ECO:0008006" key="4">
    <source>
        <dbReference type="Google" id="ProtNLM"/>
    </source>
</evidence>
<dbReference type="Proteomes" id="UP000389128">
    <property type="component" value="Unassembled WGS sequence"/>
</dbReference>
<evidence type="ECO:0000256" key="1">
    <source>
        <dbReference type="SAM" id="Phobius"/>
    </source>
</evidence>
<name>A0A6C2CWE0_9RHOO</name>
<dbReference type="AlphaFoldDB" id="A0A6C2CWE0"/>
<keyword evidence="1" id="KW-1133">Transmembrane helix</keyword>
<reference evidence="2 3" key="1">
    <citation type="submission" date="2019-01" db="EMBL/GenBank/DDBJ databases">
        <title>Zoogloea oleivorans genome sequencing and assembly.</title>
        <authorList>
            <person name="Tancsics A."/>
            <person name="Farkas M."/>
            <person name="Kriszt B."/>
            <person name="Maroti G."/>
            <person name="Horvath B."/>
        </authorList>
    </citation>
    <scope>NUCLEOTIDE SEQUENCE [LARGE SCALE GENOMIC DNA]</scope>
    <source>
        <strain evidence="2 3">Buc</strain>
    </source>
</reference>